<keyword evidence="1" id="KW-0812">Transmembrane</keyword>
<comment type="caution">
    <text evidence="2">The sequence shown here is derived from an EMBL/GenBank/DDBJ whole genome shotgun (WGS) entry which is preliminary data.</text>
</comment>
<organism evidence="2 3">
    <name type="scientific">Tritrichomonas musculus</name>
    <dbReference type="NCBI Taxonomy" id="1915356"/>
    <lineage>
        <taxon>Eukaryota</taxon>
        <taxon>Metamonada</taxon>
        <taxon>Parabasalia</taxon>
        <taxon>Tritrichomonadida</taxon>
        <taxon>Tritrichomonadidae</taxon>
        <taxon>Tritrichomonas</taxon>
    </lineage>
</organism>
<sequence>MIFFLFSFAFSLDQFGQENNEPLNQDSINLDSIFNNNQSITIPLIFMGISFCAICIFYFIHMKRIMKEITNTAPVFDLVDNEAKIDFTIAERHSG</sequence>
<dbReference type="EMBL" id="JAPFFF010000003">
    <property type="protein sequence ID" value="KAK8894008.1"/>
    <property type="molecule type" value="Genomic_DNA"/>
</dbReference>
<reference evidence="2 3" key="1">
    <citation type="submission" date="2024-04" db="EMBL/GenBank/DDBJ databases">
        <title>Tritrichomonas musculus Genome.</title>
        <authorList>
            <person name="Alves-Ferreira E."/>
            <person name="Grigg M."/>
            <person name="Lorenzi H."/>
            <person name="Galac M."/>
        </authorList>
    </citation>
    <scope>NUCLEOTIDE SEQUENCE [LARGE SCALE GENOMIC DNA]</scope>
    <source>
        <strain evidence="2 3">EAF2021</strain>
    </source>
</reference>
<evidence type="ECO:0000313" key="2">
    <source>
        <dbReference type="EMBL" id="KAK8894008.1"/>
    </source>
</evidence>
<dbReference type="Proteomes" id="UP001470230">
    <property type="component" value="Unassembled WGS sequence"/>
</dbReference>
<keyword evidence="3" id="KW-1185">Reference proteome</keyword>
<evidence type="ECO:0000313" key="3">
    <source>
        <dbReference type="Proteomes" id="UP001470230"/>
    </source>
</evidence>
<keyword evidence="1" id="KW-1133">Transmembrane helix</keyword>
<feature type="transmembrane region" description="Helical" evidence="1">
    <location>
        <begin position="40"/>
        <end position="60"/>
    </location>
</feature>
<protein>
    <submittedName>
        <fullName evidence="2">Uncharacterized protein</fullName>
    </submittedName>
</protein>
<gene>
    <name evidence="2" type="ORF">M9Y10_022440</name>
</gene>
<keyword evidence="1" id="KW-0472">Membrane</keyword>
<name>A0ABR2KS95_9EUKA</name>
<accession>A0ABR2KS95</accession>
<evidence type="ECO:0000256" key="1">
    <source>
        <dbReference type="SAM" id="Phobius"/>
    </source>
</evidence>
<proteinExistence type="predicted"/>